<name>A0A5B7GKP9_PORTR</name>
<dbReference type="AlphaFoldDB" id="A0A5B7GKP9"/>
<evidence type="ECO:0000313" key="2">
    <source>
        <dbReference type="Proteomes" id="UP000324222"/>
    </source>
</evidence>
<sequence>MYSTRTSCVKPRFRRFRLRDRMRNVRLHARHYHLCYAFSTKRWVSDT</sequence>
<dbReference type="EMBL" id="VSRR010014480">
    <property type="protein sequence ID" value="MPC57064.1"/>
    <property type="molecule type" value="Genomic_DNA"/>
</dbReference>
<dbReference type="Proteomes" id="UP000324222">
    <property type="component" value="Unassembled WGS sequence"/>
</dbReference>
<accession>A0A5B7GKP9</accession>
<protein>
    <submittedName>
        <fullName evidence="1">Uncharacterized protein</fullName>
    </submittedName>
</protein>
<gene>
    <name evidence="1" type="ORF">E2C01_051036</name>
</gene>
<organism evidence="1 2">
    <name type="scientific">Portunus trituberculatus</name>
    <name type="common">Swimming crab</name>
    <name type="synonym">Neptunus trituberculatus</name>
    <dbReference type="NCBI Taxonomy" id="210409"/>
    <lineage>
        <taxon>Eukaryota</taxon>
        <taxon>Metazoa</taxon>
        <taxon>Ecdysozoa</taxon>
        <taxon>Arthropoda</taxon>
        <taxon>Crustacea</taxon>
        <taxon>Multicrustacea</taxon>
        <taxon>Malacostraca</taxon>
        <taxon>Eumalacostraca</taxon>
        <taxon>Eucarida</taxon>
        <taxon>Decapoda</taxon>
        <taxon>Pleocyemata</taxon>
        <taxon>Brachyura</taxon>
        <taxon>Eubrachyura</taxon>
        <taxon>Portunoidea</taxon>
        <taxon>Portunidae</taxon>
        <taxon>Portuninae</taxon>
        <taxon>Portunus</taxon>
    </lineage>
</organism>
<proteinExistence type="predicted"/>
<reference evidence="1 2" key="1">
    <citation type="submission" date="2019-05" db="EMBL/GenBank/DDBJ databases">
        <title>Another draft genome of Portunus trituberculatus and its Hox gene families provides insights of decapod evolution.</title>
        <authorList>
            <person name="Jeong J.-H."/>
            <person name="Song I."/>
            <person name="Kim S."/>
            <person name="Choi T."/>
            <person name="Kim D."/>
            <person name="Ryu S."/>
            <person name="Kim W."/>
        </authorList>
    </citation>
    <scope>NUCLEOTIDE SEQUENCE [LARGE SCALE GENOMIC DNA]</scope>
    <source>
        <tissue evidence="1">Muscle</tissue>
    </source>
</reference>
<keyword evidence="2" id="KW-1185">Reference proteome</keyword>
<comment type="caution">
    <text evidence="1">The sequence shown here is derived from an EMBL/GenBank/DDBJ whole genome shotgun (WGS) entry which is preliminary data.</text>
</comment>
<evidence type="ECO:0000313" key="1">
    <source>
        <dbReference type="EMBL" id="MPC57064.1"/>
    </source>
</evidence>